<name>A0AA36EDR3_LACSI</name>
<sequence length="108" mass="12118">MSFHNSACQHAAPTFVNLMNAGILRHATHNKNMTIQTRNHPLPITGSQRLQREDLDAFSVAIVVSIAFSFTPASFAIAIMKTRLRAMVAGDEFRIRRRRNKDATIVKV</sequence>
<keyword evidence="1" id="KW-0812">Transmembrane</keyword>
<evidence type="ECO:0000313" key="2">
    <source>
        <dbReference type="EMBL" id="CAI9292423.1"/>
    </source>
</evidence>
<dbReference type="EMBL" id="OX465083">
    <property type="protein sequence ID" value="CAI9292423.1"/>
    <property type="molecule type" value="Genomic_DNA"/>
</dbReference>
<proteinExistence type="predicted"/>
<evidence type="ECO:0000256" key="1">
    <source>
        <dbReference type="SAM" id="Phobius"/>
    </source>
</evidence>
<keyword evidence="1" id="KW-0472">Membrane</keyword>
<dbReference type="Proteomes" id="UP001177003">
    <property type="component" value="Chromosome 7"/>
</dbReference>
<keyword evidence="3" id="KW-1185">Reference proteome</keyword>
<evidence type="ECO:0000313" key="3">
    <source>
        <dbReference type="Proteomes" id="UP001177003"/>
    </source>
</evidence>
<accession>A0AA36EDR3</accession>
<organism evidence="2 3">
    <name type="scientific">Lactuca saligna</name>
    <name type="common">Willowleaf lettuce</name>
    <dbReference type="NCBI Taxonomy" id="75948"/>
    <lineage>
        <taxon>Eukaryota</taxon>
        <taxon>Viridiplantae</taxon>
        <taxon>Streptophyta</taxon>
        <taxon>Embryophyta</taxon>
        <taxon>Tracheophyta</taxon>
        <taxon>Spermatophyta</taxon>
        <taxon>Magnoliopsida</taxon>
        <taxon>eudicotyledons</taxon>
        <taxon>Gunneridae</taxon>
        <taxon>Pentapetalae</taxon>
        <taxon>asterids</taxon>
        <taxon>campanulids</taxon>
        <taxon>Asterales</taxon>
        <taxon>Asteraceae</taxon>
        <taxon>Cichorioideae</taxon>
        <taxon>Cichorieae</taxon>
        <taxon>Lactucinae</taxon>
        <taxon>Lactuca</taxon>
    </lineage>
</organism>
<dbReference type="AlphaFoldDB" id="A0AA36EDR3"/>
<reference evidence="2" key="1">
    <citation type="submission" date="2023-04" db="EMBL/GenBank/DDBJ databases">
        <authorList>
            <person name="Vijverberg K."/>
            <person name="Xiong W."/>
            <person name="Schranz E."/>
        </authorList>
    </citation>
    <scope>NUCLEOTIDE SEQUENCE</scope>
</reference>
<feature type="transmembrane region" description="Helical" evidence="1">
    <location>
        <begin position="57"/>
        <end position="79"/>
    </location>
</feature>
<gene>
    <name evidence="2" type="ORF">LSALG_LOCUS31497</name>
</gene>
<keyword evidence="1" id="KW-1133">Transmembrane helix</keyword>
<protein>
    <submittedName>
        <fullName evidence="2">Uncharacterized protein</fullName>
    </submittedName>
</protein>